<evidence type="ECO:0000313" key="1">
    <source>
        <dbReference type="EMBL" id="PCR88638.1"/>
    </source>
</evidence>
<proteinExistence type="predicted"/>
<comment type="caution">
    <text evidence="1">The sequence shown here is derived from an EMBL/GenBank/DDBJ whole genome shotgun (WGS) entry which is preliminary data.</text>
</comment>
<keyword evidence="2" id="KW-1185">Reference proteome</keyword>
<dbReference type="OrthoDB" id="175629at2157"/>
<dbReference type="EMBL" id="NXNI01000003">
    <property type="protein sequence ID" value="PCR88638.1"/>
    <property type="molecule type" value="Genomic_DNA"/>
</dbReference>
<gene>
    <name evidence="1" type="ORF">CP557_21635</name>
</gene>
<sequence>MSSPVLAPDATMTAHCEDCDWEYERSLEAGDLSPTENQEIAERVVRSHRYKCATTDDEWGETATVEFDASGGGGV</sequence>
<protein>
    <submittedName>
        <fullName evidence="1">Uncharacterized protein</fullName>
    </submittedName>
</protein>
<name>A0A2A5QP58_9EURY</name>
<dbReference type="Proteomes" id="UP000219689">
    <property type="component" value="Unassembled WGS sequence"/>
</dbReference>
<organism evidence="1 2">
    <name type="scientific">Natrinema ejinorense</name>
    <dbReference type="NCBI Taxonomy" id="373386"/>
    <lineage>
        <taxon>Archaea</taxon>
        <taxon>Methanobacteriati</taxon>
        <taxon>Methanobacteriota</taxon>
        <taxon>Stenosarchaea group</taxon>
        <taxon>Halobacteria</taxon>
        <taxon>Halobacteriales</taxon>
        <taxon>Natrialbaceae</taxon>
        <taxon>Natrinema</taxon>
    </lineage>
</organism>
<reference evidence="1 2" key="1">
    <citation type="submission" date="2017-09" db="EMBL/GenBank/DDBJ databases">
        <title>Genome sequences of Natrinema ejinorence JCM 13890T.</title>
        <authorList>
            <person name="Roh S.W."/>
            <person name="Kim Y.B."/>
            <person name="Kim J.Y."/>
        </authorList>
    </citation>
    <scope>NUCLEOTIDE SEQUENCE [LARGE SCALE GENOMIC DNA]</scope>
    <source>
        <strain evidence="1 2">JCM 13890</strain>
    </source>
</reference>
<evidence type="ECO:0000313" key="2">
    <source>
        <dbReference type="Proteomes" id="UP000219689"/>
    </source>
</evidence>
<dbReference type="AlphaFoldDB" id="A0A2A5QP58"/>
<dbReference type="RefSeq" id="WP_097382105.1">
    <property type="nucleotide sequence ID" value="NZ_NXNI01000003.1"/>
</dbReference>
<accession>A0A2A5QP58</accession>